<comment type="caution">
    <text evidence="10">The sequence shown here is derived from an EMBL/GenBank/DDBJ whole genome shotgun (WGS) entry which is preliminary data.</text>
</comment>
<evidence type="ECO:0000256" key="5">
    <source>
        <dbReference type="ARBA" id="ARBA00037382"/>
    </source>
</evidence>
<dbReference type="CDD" id="cd18315">
    <property type="entry name" value="BTB_POZ_BAB-like"/>
    <property type="match status" value="1"/>
</dbReference>
<evidence type="ECO:0000259" key="9">
    <source>
        <dbReference type="PROSITE" id="PS50157"/>
    </source>
</evidence>
<keyword evidence="6" id="KW-0479">Metal-binding</keyword>
<dbReference type="InterPro" id="IPR051095">
    <property type="entry name" value="Dros_DevTransReg"/>
</dbReference>
<keyword evidence="6" id="KW-0862">Zinc</keyword>
<evidence type="ECO:0000256" key="2">
    <source>
        <dbReference type="ARBA" id="ARBA00022782"/>
    </source>
</evidence>
<dbReference type="InterPro" id="IPR036236">
    <property type="entry name" value="Znf_C2H2_sf"/>
</dbReference>
<feature type="compositionally biased region" description="Basic and acidic residues" evidence="7">
    <location>
        <begin position="174"/>
        <end position="192"/>
    </location>
</feature>
<dbReference type="SUPFAM" id="SSF54695">
    <property type="entry name" value="POZ domain"/>
    <property type="match status" value="1"/>
</dbReference>
<proteinExistence type="predicted"/>
<dbReference type="GO" id="GO:0045467">
    <property type="term" value="P:R7 cell development"/>
    <property type="evidence" value="ECO:0007669"/>
    <property type="project" value="UniProtKB-ARBA"/>
</dbReference>
<dbReference type="Pfam" id="PF00651">
    <property type="entry name" value="BTB"/>
    <property type="match status" value="1"/>
</dbReference>
<keyword evidence="4" id="KW-0539">Nucleus</keyword>
<feature type="domain" description="C2H2-type" evidence="9">
    <location>
        <begin position="393"/>
        <end position="420"/>
    </location>
</feature>
<keyword evidence="1" id="KW-0217">Developmental protein</keyword>
<dbReference type="GO" id="GO:0016199">
    <property type="term" value="P:axon midline choice point recognition"/>
    <property type="evidence" value="ECO:0007669"/>
    <property type="project" value="UniProtKB-ARBA"/>
</dbReference>
<evidence type="ECO:0000256" key="1">
    <source>
        <dbReference type="ARBA" id="ARBA00022473"/>
    </source>
</evidence>
<dbReference type="EMBL" id="JARAKH010000049">
    <property type="protein sequence ID" value="KAK8375681.1"/>
    <property type="molecule type" value="Genomic_DNA"/>
</dbReference>
<keyword evidence="6" id="KW-0863">Zinc-finger</keyword>
<evidence type="ECO:0008006" key="12">
    <source>
        <dbReference type="Google" id="ProtNLM"/>
    </source>
</evidence>
<dbReference type="InterPro" id="IPR013087">
    <property type="entry name" value="Znf_C2H2_type"/>
</dbReference>
<comment type="function">
    <text evidence="5">Putative transcription factor required for axon growth and guidance in the central and peripheral nervous systems. Repels CNS axons away from the midline by promoting the expression of the midline repellent sli and its receptor robo.</text>
</comment>
<dbReference type="SMART" id="SM00225">
    <property type="entry name" value="BTB"/>
    <property type="match status" value="1"/>
</dbReference>
<dbReference type="PROSITE" id="PS50157">
    <property type="entry name" value="ZINC_FINGER_C2H2_2"/>
    <property type="match status" value="1"/>
</dbReference>
<dbReference type="GO" id="GO:0007464">
    <property type="term" value="P:R3/R4 cell fate commitment"/>
    <property type="evidence" value="ECO:0007669"/>
    <property type="project" value="UniProtKB-ARBA"/>
</dbReference>
<organism evidence="10 11">
    <name type="scientific">Scylla paramamosain</name>
    <name type="common">Mud crab</name>
    <dbReference type="NCBI Taxonomy" id="85552"/>
    <lineage>
        <taxon>Eukaryota</taxon>
        <taxon>Metazoa</taxon>
        <taxon>Ecdysozoa</taxon>
        <taxon>Arthropoda</taxon>
        <taxon>Crustacea</taxon>
        <taxon>Multicrustacea</taxon>
        <taxon>Malacostraca</taxon>
        <taxon>Eumalacostraca</taxon>
        <taxon>Eucarida</taxon>
        <taxon>Decapoda</taxon>
        <taxon>Pleocyemata</taxon>
        <taxon>Brachyura</taxon>
        <taxon>Eubrachyura</taxon>
        <taxon>Portunoidea</taxon>
        <taxon>Portunidae</taxon>
        <taxon>Portuninae</taxon>
        <taxon>Scylla</taxon>
    </lineage>
</organism>
<feature type="compositionally biased region" description="Low complexity" evidence="7">
    <location>
        <begin position="193"/>
        <end position="208"/>
    </location>
</feature>
<keyword evidence="3" id="KW-0524">Neurogenesis</keyword>
<feature type="compositionally biased region" description="Polar residues" evidence="7">
    <location>
        <begin position="226"/>
        <end position="239"/>
    </location>
</feature>
<dbReference type="PANTHER" id="PTHR23110:SF111">
    <property type="entry name" value="LONGITUDINALS LACKING PROTEIN, ISOFORMS F_I_K_T"/>
    <property type="match status" value="1"/>
</dbReference>
<evidence type="ECO:0000313" key="11">
    <source>
        <dbReference type="Proteomes" id="UP001487740"/>
    </source>
</evidence>
<protein>
    <recommendedName>
        <fullName evidence="12">Longitudinals lacking protein</fullName>
    </recommendedName>
</protein>
<dbReference type="Proteomes" id="UP001487740">
    <property type="component" value="Unassembled WGS sequence"/>
</dbReference>
<dbReference type="GO" id="GO:0007526">
    <property type="term" value="P:larval somatic muscle development"/>
    <property type="evidence" value="ECO:0007669"/>
    <property type="project" value="UniProtKB-ARBA"/>
</dbReference>
<accession>A0AAW0SLN6</accession>
<dbReference type="GO" id="GO:0035167">
    <property type="term" value="P:larval lymph gland hemopoiesis"/>
    <property type="evidence" value="ECO:0007669"/>
    <property type="project" value="UniProtKB-ARBA"/>
</dbReference>
<evidence type="ECO:0000259" key="8">
    <source>
        <dbReference type="PROSITE" id="PS50097"/>
    </source>
</evidence>
<name>A0AAW0SLN6_SCYPA</name>
<dbReference type="SUPFAM" id="SSF57667">
    <property type="entry name" value="beta-beta-alpha zinc fingers"/>
    <property type="match status" value="1"/>
</dbReference>
<dbReference type="PROSITE" id="PS50097">
    <property type="entry name" value="BTB"/>
    <property type="match status" value="1"/>
</dbReference>
<dbReference type="AlphaFoldDB" id="A0AAW0SLN6"/>
<feature type="compositionally biased region" description="Basic and acidic residues" evidence="7">
    <location>
        <begin position="211"/>
        <end position="222"/>
    </location>
</feature>
<evidence type="ECO:0000256" key="4">
    <source>
        <dbReference type="ARBA" id="ARBA00023242"/>
    </source>
</evidence>
<keyword evidence="2" id="KW-0221">Differentiation</keyword>
<feature type="domain" description="BTB" evidence="8">
    <location>
        <begin position="31"/>
        <end position="96"/>
    </location>
</feature>
<evidence type="ECO:0000256" key="7">
    <source>
        <dbReference type="SAM" id="MobiDB-lite"/>
    </source>
</evidence>
<dbReference type="GO" id="GO:0006357">
    <property type="term" value="P:regulation of transcription by RNA polymerase II"/>
    <property type="evidence" value="ECO:0007669"/>
    <property type="project" value="TreeGrafter"/>
</dbReference>
<dbReference type="FunFam" id="3.30.160.60:FF:001573">
    <property type="entry name" value="Zinc finger protein 407"/>
    <property type="match status" value="1"/>
</dbReference>
<dbReference type="GO" id="GO:0005634">
    <property type="term" value="C:nucleus"/>
    <property type="evidence" value="ECO:0007669"/>
    <property type="project" value="UniProtKB-ARBA"/>
</dbReference>
<dbReference type="SMART" id="SM00355">
    <property type="entry name" value="ZnF_C2H2"/>
    <property type="match status" value="2"/>
</dbReference>
<evidence type="ECO:0000256" key="3">
    <source>
        <dbReference type="ARBA" id="ARBA00022902"/>
    </source>
</evidence>
<gene>
    <name evidence="10" type="ORF">O3P69_008461</name>
</gene>
<reference evidence="10 11" key="1">
    <citation type="submission" date="2023-03" db="EMBL/GenBank/DDBJ databases">
        <title>High-quality genome of Scylla paramamosain provides insights in environmental adaptation.</title>
        <authorList>
            <person name="Zhang L."/>
        </authorList>
    </citation>
    <scope>NUCLEOTIDE SEQUENCE [LARGE SCALE GENOMIC DNA]</scope>
    <source>
        <strain evidence="10">LZ_2023a</strain>
        <tissue evidence="10">Muscle</tissue>
    </source>
</reference>
<dbReference type="Gene3D" id="3.30.160.60">
    <property type="entry name" value="Classic Zinc Finger"/>
    <property type="match status" value="2"/>
</dbReference>
<dbReference type="Gene3D" id="3.30.710.10">
    <property type="entry name" value="Potassium Channel Kv1.1, Chain A"/>
    <property type="match status" value="1"/>
</dbReference>
<dbReference type="GO" id="GO:0045476">
    <property type="term" value="P:nurse cell apoptotic process"/>
    <property type="evidence" value="ECO:0007669"/>
    <property type="project" value="UniProtKB-ARBA"/>
</dbReference>
<sequence>MGDGMLSLYWNNHRATFCHILATLREKERYTDATLACDGKFYPVHKLVLSTCSEYFEKIFEHTPCKHPVIVLKDIKADALEALLNYMYAGYVNVAQNDLARLIKAAETLSIKGLAVPDEPPPGEDNKSNQSRSGREERTSPQPKRRRREENASSQPSNSPPSSPRASPYLPDGEQSRSRAPSEGHRSERVESTEQAEQPPSQESQASEVKVMVDESLVKEEMVETLDNSQSEGMDTSMQYGGVGSDPSMDGTGEEHSNRMLPNKYDQPVIPGQAQPLADAVAEALAGPSGMQGWLGSEMPGPGGYTAEAYGSEGNQEVHPAPTGASHSQQRVSVCRKAAVPGSPVVRVESSHSSSSRQTTSYKCPHCDRTMPQVCVTQEWSEDDATGELHRPYICNVCGYSTGKKYNINRHVLTHTGEKPFSCPHCSFRTARKINVHKHLLRAHREKLMRPRM</sequence>
<evidence type="ECO:0000256" key="6">
    <source>
        <dbReference type="PROSITE-ProRule" id="PRU00042"/>
    </source>
</evidence>
<dbReference type="GO" id="GO:0048813">
    <property type="term" value="P:dendrite morphogenesis"/>
    <property type="evidence" value="ECO:0007669"/>
    <property type="project" value="UniProtKB-ARBA"/>
</dbReference>
<evidence type="ECO:0000313" key="10">
    <source>
        <dbReference type="EMBL" id="KAK8375681.1"/>
    </source>
</evidence>
<dbReference type="GO" id="GO:0008406">
    <property type="term" value="P:gonad development"/>
    <property type="evidence" value="ECO:0007669"/>
    <property type="project" value="UniProtKB-ARBA"/>
</dbReference>
<dbReference type="InterPro" id="IPR011333">
    <property type="entry name" value="SKP1/BTB/POZ_sf"/>
</dbReference>
<feature type="region of interest" description="Disordered" evidence="7">
    <location>
        <begin position="114"/>
        <end position="257"/>
    </location>
</feature>
<dbReference type="GO" id="GO:0008270">
    <property type="term" value="F:zinc ion binding"/>
    <property type="evidence" value="ECO:0007669"/>
    <property type="project" value="UniProtKB-KW"/>
</dbReference>
<dbReference type="InterPro" id="IPR000210">
    <property type="entry name" value="BTB/POZ_dom"/>
</dbReference>
<dbReference type="PANTHER" id="PTHR23110">
    <property type="entry name" value="BTB DOMAIN TRANSCRIPTION FACTOR"/>
    <property type="match status" value="1"/>
</dbReference>
<keyword evidence="11" id="KW-1185">Reference proteome</keyword>